<gene>
    <name evidence="2" type="ORF">QBC40DRAFT_338200</name>
</gene>
<name>A0AAN6XKT8_9PEZI</name>
<feature type="transmembrane region" description="Helical" evidence="1">
    <location>
        <begin position="145"/>
        <end position="163"/>
    </location>
</feature>
<organism evidence="2 3">
    <name type="scientific">Triangularia verruculosa</name>
    <dbReference type="NCBI Taxonomy" id="2587418"/>
    <lineage>
        <taxon>Eukaryota</taxon>
        <taxon>Fungi</taxon>
        <taxon>Dikarya</taxon>
        <taxon>Ascomycota</taxon>
        <taxon>Pezizomycotina</taxon>
        <taxon>Sordariomycetes</taxon>
        <taxon>Sordariomycetidae</taxon>
        <taxon>Sordariales</taxon>
        <taxon>Podosporaceae</taxon>
        <taxon>Triangularia</taxon>
    </lineage>
</organism>
<feature type="transmembrane region" description="Helical" evidence="1">
    <location>
        <begin position="92"/>
        <end position="110"/>
    </location>
</feature>
<reference evidence="2" key="2">
    <citation type="submission" date="2023-05" db="EMBL/GenBank/DDBJ databases">
        <authorList>
            <consortium name="Lawrence Berkeley National Laboratory"/>
            <person name="Steindorff A."/>
            <person name="Hensen N."/>
            <person name="Bonometti L."/>
            <person name="Westerberg I."/>
            <person name="Brannstrom I.O."/>
            <person name="Guillou S."/>
            <person name="Cros-Aarteil S."/>
            <person name="Calhoun S."/>
            <person name="Haridas S."/>
            <person name="Kuo A."/>
            <person name="Mondo S."/>
            <person name="Pangilinan J."/>
            <person name="Riley R."/>
            <person name="Labutti K."/>
            <person name="Andreopoulos B."/>
            <person name="Lipzen A."/>
            <person name="Chen C."/>
            <person name="Yanf M."/>
            <person name="Daum C."/>
            <person name="Ng V."/>
            <person name="Clum A."/>
            <person name="Ohm R."/>
            <person name="Martin F."/>
            <person name="Silar P."/>
            <person name="Natvig D."/>
            <person name="Lalanne C."/>
            <person name="Gautier V."/>
            <person name="Ament-Velasquez S.L."/>
            <person name="Kruys A."/>
            <person name="Hutchinson M.I."/>
            <person name="Powell A.J."/>
            <person name="Barry K."/>
            <person name="Miller A.N."/>
            <person name="Grigoriev I.V."/>
            <person name="Debuchy R."/>
            <person name="Gladieux P."/>
            <person name="Thoren M.H."/>
            <person name="Johannesson H."/>
        </authorList>
    </citation>
    <scope>NUCLEOTIDE SEQUENCE</scope>
    <source>
        <strain evidence="2">CBS 315.58</strain>
    </source>
</reference>
<sequence>MPRKTPTPNLAGLSSGLEGASTRLRKTFRYDPDSDSDIPEVMDEQEQESLITTLTHQNRASNTLTLRLLFSLPILSSLPYLITFLSPSLPSPIFSVLAISSLASTLYLLYTLPTTSTGFPFLDKPPMVQGRRVNPPVVKGPLEEYLPWLNLLLAAVALLLGLVQERIGKGGPHPVLLGALPGLVYGVCVGVKRVMAGVDVEGELGGLRYGYKGA</sequence>
<keyword evidence="1" id="KW-0812">Transmembrane</keyword>
<proteinExistence type="predicted"/>
<keyword evidence="1" id="KW-1133">Transmembrane helix</keyword>
<dbReference type="Proteomes" id="UP001303160">
    <property type="component" value="Unassembled WGS sequence"/>
</dbReference>
<dbReference type="EMBL" id="MU863896">
    <property type="protein sequence ID" value="KAK4202529.1"/>
    <property type="molecule type" value="Genomic_DNA"/>
</dbReference>
<keyword evidence="3" id="KW-1185">Reference proteome</keyword>
<reference evidence="2" key="1">
    <citation type="journal article" date="2023" name="Mol. Phylogenet. Evol.">
        <title>Genome-scale phylogeny and comparative genomics of the fungal order Sordariales.</title>
        <authorList>
            <person name="Hensen N."/>
            <person name="Bonometti L."/>
            <person name="Westerberg I."/>
            <person name="Brannstrom I.O."/>
            <person name="Guillou S."/>
            <person name="Cros-Aarteil S."/>
            <person name="Calhoun S."/>
            <person name="Haridas S."/>
            <person name="Kuo A."/>
            <person name="Mondo S."/>
            <person name="Pangilinan J."/>
            <person name="Riley R."/>
            <person name="LaButti K."/>
            <person name="Andreopoulos B."/>
            <person name="Lipzen A."/>
            <person name="Chen C."/>
            <person name="Yan M."/>
            <person name="Daum C."/>
            <person name="Ng V."/>
            <person name="Clum A."/>
            <person name="Steindorff A."/>
            <person name="Ohm R.A."/>
            <person name="Martin F."/>
            <person name="Silar P."/>
            <person name="Natvig D.O."/>
            <person name="Lalanne C."/>
            <person name="Gautier V."/>
            <person name="Ament-Velasquez S.L."/>
            <person name="Kruys A."/>
            <person name="Hutchinson M.I."/>
            <person name="Powell A.J."/>
            <person name="Barry K."/>
            <person name="Miller A.N."/>
            <person name="Grigoriev I.V."/>
            <person name="Debuchy R."/>
            <person name="Gladieux P."/>
            <person name="Hiltunen Thoren M."/>
            <person name="Johannesson H."/>
        </authorList>
    </citation>
    <scope>NUCLEOTIDE SEQUENCE</scope>
    <source>
        <strain evidence="2">CBS 315.58</strain>
    </source>
</reference>
<accession>A0AAN6XKT8</accession>
<evidence type="ECO:0000256" key="1">
    <source>
        <dbReference type="SAM" id="Phobius"/>
    </source>
</evidence>
<keyword evidence="1" id="KW-0472">Membrane</keyword>
<feature type="transmembrane region" description="Helical" evidence="1">
    <location>
        <begin position="64"/>
        <end position="85"/>
    </location>
</feature>
<feature type="transmembrane region" description="Helical" evidence="1">
    <location>
        <begin position="175"/>
        <end position="195"/>
    </location>
</feature>
<dbReference type="AlphaFoldDB" id="A0AAN6XKT8"/>
<evidence type="ECO:0000313" key="2">
    <source>
        <dbReference type="EMBL" id="KAK4202529.1"/>
    </source>
</evidence>
<protein>
    <submittedName>
        <fullName evidence="2">Uncharacterized protein</fullName>
    </submittedName>
</protein>
<comment type="caution">
    <text evidence="2">The sequence shown here is derived from an EMBL/GenBank/DDBJ whole genome shotgun (WGS) entry which is preliminary data.</text>
</comment>
<evidence type="ECO:0000313" key="3">
    <source>
        <dbReference type="Proteomes" id="UP001303160"/>
    </source>
</evidence>